<dbReference type="Proteomes" id="UP000606274">
    <property type="component" value="Unassembled WGS sequence"/>
</dbReference>
<evidence type="ECO:0000313" key="2">
    <source>
        <dbReference type="EMBL" id="KAF7711361.1"/>
    </source>
</evidence>
<accession>A0A8T0BVK5</accession>
<comment type="caution">
    <text evidence="2">The sequence shown here is derived from an EMBL/GenBank/DDBJ whole genome shotgun (WGS) entry which is preliminary data.</text>
</comment>
<dbReference type="Pfam" id="PF14927">
    <property type="entry name" value="Neurensin"/>
    <property type="match status" value="1"/>
</dbReference>
<keyword evidence="3" id="KW-1185">Reference proteome</keyword>
<evidence type="ECO:0008006" key="4">
    <source>
        <dbReference type="Google" id="ProtNLM"/>
    </source>
</evidence>
<evidence type="ECO:0000256" key="1">
    <source>
        <dbReference type="SAM" id="Phobius"/>
    </source>
</evidence>
<feature type="transmembrane region" description="Helical" evidence="1">
    <location>
        <begin position="136"/>
        <end position="159"/>
    </location>
</feature>
<reference evidence="2" key="1">
    <citation type="submission" date="2020-08" db="EMBL/GenBank/DDBJ databases">
        <title>Chromosome-level assembly of Southern catfish (Silurus meridionalis) provides insights into visual adaptation to the nocturnal and benthic lifestyles.</title>
        <authorList>
            <person name="Zhang Y."/>
            <person name="Wang D."/>
            <person name="Peng Z."/>
        </authorList>
    </citation>
    <scope>NUCLEOTIDE SEQUENCE</scope>
    <source>
        <strain evidence="2">SWU-2019-XX</strain>
        <tissue evidence="2">Muscle</tissue>
    </source>
</reference>
<organism evidence="2 3">
    <name type="scientific">Silurus meridionalis</name>
    <name type="common">Southern catfish</name>
    <name type="synonym">Silurus soldatovi meridionalis</name>
    <dbReference type="NCBI Taxonomy" id="175797"/>
    <lineage>
        <taxon>Eukaryota</taxon>
        <taxon>Metazoa</taxon>
        <taxon>Chordata</taxon>
        <taxon>Craniata</taxon>
        <taxon>Vertebrata</taxon>
        <taxon>Euteleostomi</taxon>
        <taxon>Actinopterygii</taxon>
        <taxon>Neopterygii</taxon>
        <taxon>Teleostei</taxon>
        <taxon>Ostariophysi</taxon>
        <taxon>Siluriformes</taxon>
        <taxon>Siluridae</taxon>
        <taxon>Silurus</taxon>
    </lineage>
</organism>
<dbReference type="EMBL" id="JABFDY010000001">
    <property type="protein sequence ID" value="KAF7711361.1"/>
    <property type="molecule type" value="Genomic_DNA"/>
</dbReference>
<dbReference type="PANTHER" id="PTHR16125">
    <property type="entry name" value="TRANSMEMBRANE PROTEIN 74"/>
    <property type="match status" value="1"/>
</dbReference>
<dbReference type="AlphaFoldDB" id="A0A8T0BVK5"/>
<feature type="non-terminal residue" evidence="2">
    <location>
        <position position="1"/>
    </location>
</feature>
<feature type="transmembrane region" description="Helical" evidence="1">
    <location>
        <begin position="82"/>
        <end position="102"/>
    </location>
</feature>
<protein>
    <recommendedName>
        <fullName evidence="4">Transmembrane protein 74B</fullName>
    </recommendedName>
</protein>
<dbReference type="InterPro" id="IPR029695">
    <property type="entry name" value="TMEM74-like"/>
</dbReference>
<evidence type="ECO:0000313" key="3">
    <source>
        <dbReference type="Proteomes" id="UP000606274"/>
    </source>
</evidence>
<sequence length="222" mass="24555">VWMECVNGVELHELSRSGHGIENTSFCDEEHEARVCVVKSKTGQHFSTHSGGGNSHQIPQGDVHSDEEQEAVYEERSVDYSFMLALVFLVSGIALVIIAYAIPREARINPDQVTARQMEKLEMYYAQLGTHLDKCIIAGLGLLTLGGMLLSILLMVSLCKGELYHHRSFAILRRPMKSYGSINMRMGQLASGNGREPIMDCDSTTGACNESAEGIQHLRQTQ</sequence>
<dbReference type="PANTHER" id="PTHR16125:SF4">
    <property type="entry name" value="TRANSMEMBRANE PROTEIN 74B"/>
    <property type="match status" value="1"/>
</dbReference>
<keyword evidence="1" id="KW-0472">Membrane</keyword>
<proteinExistence type="predicted"/>
<keyword evidence="1" id="KW-1133">Transmembrane helix</keyword>
<gene>
    <name evidence="2" type="ORF">HF521_000372</name>
</gene>
<keyword evidence="1" id="KW-0812">Transmembrane</keyword>
<name>A0A8T0BVK5_SILME</name>